<proteinExistence type="predicted"/>
<organism evidence="1 2">
    <name type="scientific">Niabella ginsengisoli</name>
    <dbReference type="NCBI Taxonomy" id="522298"/>
    <lineage>
        <taxon>Bacteria</taxon>
        <taxon>Pseudomonadati</taxon>
        <taxon>Bacteroidota</taxon>
        <taxon>Chitinophagia</taxon>
        <taxon>Chitinophagales</taxon>
        <taxon>Chitinophagaceae</taxon>
        <taxon>Niabella</taxon>
    </lineage>
</organism>
<gene>
    <name evidence="1" type="ORF">MKP09_06610</name>
</gene>
<sequence length="147" mass="16379">MNSKDSVLIDFARAGSNGDFEFTVADTGSYILLVTHPYFADFSEKFNMQPGKPINMGFINMISKAKLMDEVIVKTGAPIRIKGDTTIYTADSFKVREGANVEELLRKLPGVQVDRNGEITALGEKVERFLVDGEEFLEVTRELPLKI</sequence>
<protein>
    <submittedName>
        <fullName evidence="1">Uncharacterized protein</fullName>
    </submittedName>
</protein>
<dbReference type="EMBL" id="JAKWBL010000001">
    <property type="protein sequence ID" value="MCH5597601.1"/>
    <property type="molecule type" value="Genomic_DNA"/>
</dbReference>
<dbReference type="Proteomes" id="UP001202248">
    <property type="component" value="Unassembled WGS sequence"/>
</dbReference>
<dbReference type="RefSeq" id="WP_240826980.1">
    <property type="nucleotide sequence ID" value="NZ_JAKWBL010000001.1"/>
</dbReference>
<reference evidence="1 2" key="1">
    <citation type="submission" date="2022-02" db="EMBL/GenBank/DDBJ databases">
        <authorList>
            <person name="Min J."/>
        </authorList>
    </citation>
    <scope>NUCLEOTIDE SEQUENCE [LARGE SCALE GENOMIC DNA]</scope>
    <source>
        <strain evidence="1 2">GR10-1</strain>
    </source>
</reference>
<accession>A0ABS9SGV7</accession>
<evidence type="ECO:0000313" key="1">
    <source>
        <dbReference type="EMBL" id="MCH5597601.1"/>
    </source>
</evidence>
<evidence type="ECO:0000313" key="2">
    <source>
        <dbReference type="Proteomes" id="UP001202248"/>
    </source>
</evidence>
<name>A0ABS9SGV7_9BACT</name>
<comment type="caution">
    <text evidence="1">The sequence shown here is derived from an EMBL/GenBank/DDBJ whole genome shotgun (WGS) entry which is preliminary data.</text>
</comment>
<keyword evidence="2" id="KW-1185">Reference proteome</keyword>